<accession>A0ABR4JUH2</accession>
<name>A0ABR4JUH2_9EURO</name>
<evidence type="ECO:0000313" key="3">
    <source>
        <dbReference type="EMBL" id="KAL2842742.1"/>
    </source>
</evidence>
<evidence type="ECO:0000256" key="1">
    <source>
        <dbReference type="SAM" id="MobiDB-lite"/>
    </source>
</evidence>
<comment type="caution">
    <text evidence="3">The sequence shown here is derived from an EMBL/GenBank/DDBJ whole genome shotgun (WGS) entry which is preliminary data.</text>
</comment>
<sequence length="356" mass="39387">MHVCNMIHLLLAIWLAIMAVGVQGWNHDHHLGERALETASHGPFDKRNTTAPGNNTSANGTGTANAITSSGVVQDWRNWVEPYIPYPEVHYDPASSGTPTKMARGDTSNDRDYPHGTLLPYIPVHPGYGHPQPVHPPPYQPFPPGSAGHPRPPVKRQDLSSDPPCQDLWNDPCDDNGLPIPFIPFPGGGHPHHPPTRRQDFWNDPHDENGLPIPFIPFPGGQHPHHPPTKDGEGWIDLEGEDTNTIDKRNYPNLFCYHGNLAPAGPIRTAMKTLRRKNGSPFSGAKACHRVWCEQDTCVSWCNDNPAPRGVRSFSNIADGLQTILSNCPLVDGKVSGQFYHPEHWRVIVHEHSCEA</sequence>
<reference evidence="3 4" key="1">
    <citation type="submission" date="2024-07" db="EMBL/GenBank/DDBJ databases">
        <title>Section-level genome sequencing and comparative genomics of Aspergillus sections Usti and Cavernicolus.</title>
        <authorList>
            <consortium name="Lawrence Berkeley National Laboratory"/>
            <person name="Nybo J.L."/>
            <person name="Vesth T.C."/>
            <person name="Theobald S."/>
            <person name="Frisvad J.C."/>
            <person name="Larsen T.O."/>
            <person name="Kjaerboelling I."/>
            <person name="Rothschild-Mancinelli K."/>
            <person name="Lyhne E.K."/>
            <person name="Kogle M.E."/>
            <person name="Barry K."/>
            <person name="Clum A."/>
            <person name="Na H."/>
            <person name="Ledsgaard L."/>
            <person name="Lin J."/>
            <person name="Lipzen A."/>
            <person name="Kuo A."/>
            <person name="Riley R."/>
            <person name="Mondo S."/>
            <person name="Labutti K."/>
            <person name="Haridas S."/>
            <person name="Pangalinan J."/>
            <person name="Salamov A.A."/>
            <person name="Simmons B.A."/>
            <person name="Magnuson J.K."/>
            <person name="Chen J."/>
            <person name="Drula E."/>
            <person name="Henrissat B."/>
            <person name="Wiebenga A."/>
            <person name="Lubbers R.J."/>
            <person name="Gomes A.C."/>
            <person name="Makela M.R."/>
            <person name="Stajich J."/>
            <person name="Grigoriev I.V."/>
            <person name="Mortensen U.H."/>
            <person name="De Vries R.P."/>
            <person name="Baker S.E."/>
            <person name="Andersen M.R."/>
        </authorList>
    </citation>
    <scope>NUCLEOTIDE SEQUENCE [LARGE SCALE GENOMIC DNA]</scope>
    <source>
        <strain evidence="3 4">CBS 123904</strain>
    </source>
</reference>
<feature type="compositionally biased region" description="Pro residues" evidence="1">
    <location>
        <begin position="133"/>
        <end position="144"/>
    </location>
</feature>
<gene>
    <name evidence="3" type="ORF">BJY01DRAFT_248895</name>
</gene>
<protein>
    <submittedName>
        <fullName evidence="3">Uncharacterized protein</fullName>
    </submittedName>
</protein>
<dbReference type="PANTHER" id="PTHR35605">
    <property type="entry name" value="ECP2 EFFECTOR PROTEIN DOMAIN-CONTAINING PROTEIN-RELATED"/>
    <property type="match status" value="1"/>
</dbReference>
<keyword evidence="2" id="KW-0732">Signal</keyword>
<feature type="chain" id="PRO_5047444158" evidence="2">
    <location>
        <begin position="25"/>
        <end position="356"/>
    </location>
</feature>
<feature type="region of interest" description="Disordered" evidence="1">
    <location>
        <begin position="40"/>
        <end position="63"/>
    </location>
</feature>
<keyword evidence="4" id="KW-1185">Reference proteome</keyword>
<feature type="region of interest" description="Disordered" evidence="1">
    <location>
        <begin position="126"/>
        <end position="173"/>
    </location>
</feature>
<organism evidence="3 4">
    <name type="scientific">Aspergillus pseudoustus</name>
    <dbReference type="NCBI Taxonomy" id="1810923"/>
    <lineage>
        <taxon>Eukaryota</taxon>
        <taxon>Fungi</taxon>
        <taxon>Dikarya</taxon>
        <taxon>Ascomycota</taxon>
        <taxon>Pezizomycotina</taxon>
        <taxon>Eurotiomycetes</taxon>
        <taxon>Eurotiomycetidae</taxon>
        <taxon>Eurotiales</taxon>
        <taxon>Aspergillaceae</taxon>
        <taxon>Aspergillus</taxon>
        <taxon>Aspergillus subgen. Nidulantes</taxon>
    </lineage>
</organism>
<dbReference type="Proteomes" id="UP001610446">
    <property type="component" value="Unassembled WGS sequence"/>
</dbReference>
<dbReference type="PANTHER" id="PTHR35605:SF1">
    <property type="entry name" value="ECP2 EFFECTOR PROTEIN DOMAIN-CONTAINING PROTEIN-RELATED"/>
    <property type="match status" value="1"/>
</dbReference>
<evidence type="ECO:0000313" key="4">
    <source>
        <dbReference type="Proteomes" id="UP001610446"/>
    </source>
</evidence>
<evidence type="ECO:0000256" key="2">
    <source>
        <dbReference type="SAM" id="SignalP"/>
    </source>
</evidence>
<proteinExistence type="predicted"/>
<feature type="compositionally biased region" description="Low complexity" evidence="1">
    <location>
        <begin position="49"/>
        <end position="63"/>
    </location>
</feature>
<dbReference type="EMBL" id="JBFXLU010000096">
    <property type="protein sequence ID" value="KAL2842742.1"/>
    <property type="molecule type" value="Genomic_DNA"/>
</dbReference>
<feature type="signal peptide" evidence="2">
    <location>
        <begin position="1"/>
        <end position="24"/>
    </location>
</feature>